<dbReference type="InterPro" id="IPR000182">
    <property type="entry name" value="GNAT_dom"/>
</dbReference>
<sequence length="138" mass="16355">MEMIQQWNQQDSDYIRKKVIEHNMKSLSDEVKTPLENVSFVIRNDKGELVGGVTGTIFWYHMHIDFLWVSEELRHDGYGSQLIKKMEDLAYEKGCRLIILDTFSFQAPNFYKKQGFKVIGVVEDHPKGHHQYFMEKRL</sequence>
<dbReference type="CDD" id="cd04301">
    <property type="entry name" value="NAT_SF"/>
    <property type="match status" value="1"/>
</dbReference>
<keyword evidence="5" id="KW-1185">Reference proteome</keyword>
<proteinExistence type="predicted"/>
<dbReference type="Pfam" id="PF00583">
    <property type="entry name" value="Acetyltransf_1"/>
    <property type="match status" value="1"/>
</dbReference>
<dbReference type="RefSeq" id="WP_205174912.1">
    <property type="nucleotide sequence ID" value="NZ_JAFBDZ010000005.1"/>
</dbReference>
<dbReference type="InterPro" id="IPR016181">
    <property type="entry name" value="Acyl_CoA_acyltransferase"/>
</dbReference>
<comment type="caution">
    <text evidence="4">The sequence shown here is derived from an EMBL/GenBank/DDBJ whole genome shotgun (WGS) entry which is preliminary data.</text>
</comment>
<reference evidence="4 5" key="1">
    <citation type="submission" date="2021-01" db="EMBL/GenBank/DDBJ databases">
        <title>Genomic Encyclopedia of Type Strains, Phase IV (KMG-IV): sequencing the most valuable type-strain genomes for metagenomic binning, comparative biology and taxonomic classification.</title>
        <authorList>
            <person name="Goeker M."/>
        </authorList>
    </citation>
    <scope>NUCLEOTIDE SEQUENCE [LARGE SCALE GENOMIC DNA]</scope>
    <source>
        <strain evidence="4 5">DSM 24834</strain>
    </source>
</reference>
<dbReference type="Gene3D" id="3.40.630.30">
    <property type="match status" value="1"/>
</dbReference>
<dbReference type="EMBL" id="JAFBDZ010000005">
    <property type="protein sequence ID" value="MBM7587751.1"/>
    <property type="molecule type" value="Genomic_DNA"/>
</dbReference>
<dbReference type="SUPFAM" id="SSF55729">
    <property type="entry name" value="Acyl-CoA N-acyltransferases (Nat)"/>
    <property type="match status" value="1"/>
</dbReference>
<evidence type="ECO:0000313" key="5">
    <source>
        <dbReference type="Proteomes" id="UP001646157"/>
    </source>
</evidence>
<protein>
    <submittedName>
        <fullName evidence="4">GNAT superfamily N-acetyltransferase</fullName>
    </submittedName>
</protein>
<evidence type="ECO:0000256" key="2">
    <source>
        <dbReference type="ARBA" id="ARBA00023315"/>
    </source>
</evidence>
<evidence type="ECO:0000259" key="3">
    <source>
        <dbReference type="PROSITE" id="PS51186"/>
    </source>
</evidence>
<feature type="domain" description="N-acetyltransferase" evidence="3">
    <location>
        <begin position="1"/>
        <end position="138"/>
    </location>
</feature>
<organism evidence="4 5">
    <name type="scientific">Rossellomorea pakistanensis</name>
    <dbReference type="NCBI Taxonomy" id="992288"/>
    <lineage>
        <taxon>Bacteria</taxon>
        <taxon>Bacillati</taxon>
        <taxon>Bacillota</taxon>
        <taxon>Bacilli</taxon>
        <taxon>Bacillales</taxon>
        <taxon>Bacillaceae</taxon>
        <taxon>Rossellomorea</taxon>
    </lineage>
</organism>
<dbReference type="Proteomes" id="UP001646157">
    <property type="component" value="Unassembled WGS sequence"/>
</dbReference>
<keyword evidence="1" id="KW-0808">Transferase</keyword>
<gene>
    <name evidence="4" type="ORF">JOC86_004325</name>
</gene>
<dbReference type="InterPro" id="IPR051556">
    <property type="entry name" value="N-term/lysine_N-AcTrnsfr"/>
</dbReference>
<dbReference type="PANTHER" id="PTHR42919:SF8">
    <property type="entry name" value="N-ALPHA-ACETYLTRANSFERASE 50"/>
    <property type="match status" value="1"/>
</dbReference>
<dbReference type="PROSITE" id="PS51186">
    <property type="entry name" value="GNAT"/>
    <property type="match status" value="1"/>
</dbReference>
<keyword evidence="2" id="KW-0012">Acyltransferase</keyword>
<dbReference type="PANTHER" id="PTHR42919">
    <property type="entry name" value="N-ALPHA-ACETYLTRANSFERASE"/>
    <property type="match status" value="1"/>
</dbReference>
<accession>A0ABS2NIR9</accession>
<evidence type="ECO:0000256" key="1">
    <source>
        <dbReference type="ARBA" id="ARBA00022679"/>
    </source>
</evidence>
<name>A0ABS2NIR9_9BACI</name>
<evidence type="ECO:0000313" key="4">
    <source>
        <dbReference type="EMBL" id="MBM7587751.1"/>
    </source>
</evidence>